<feature type="region of interest" description="Disordered" evidence="1">
    <location>
        <begin position="1"/>
        <end position="24"/>
    </location>
</feature>
<dbReference type="OrthoDB" id="1750209at2759"/>
<dbReference type="SUPFAM" id="SSF54928">
    <property type="entry name" value="RNA-binding domain, RBD"/>
    <property type="match status" value="1"/>
</dbReference>
<gene>
    <name evidence="2" type="ORF">TSUD_286130</name>
</gene>
<dbReference type="Gene3D" id="3.30.70.330">
    <property type="match status" value="1"/>
</dbReference>
<organism evidence="2 3">
    <name type="scientific">Trifolium subterraneum</name>
    <name type="common">Subterranean clover</name>
    <dbReference type="NCBI Taxonomy" id="3900"/>
    <lineage>
        <taxon>Eukaryota</taxon>
        <taxon>Viridiplantae</taxon>
        <taxon>Streptophyta</taxon>
        <taxon>Embryophyta</taxon>
        <taxon>Tracheophyta</taxon>
        <taxon>Spermatophyta</taxon>
        <taxon>Magnoliopsida</taxon>
        <taxon>eudicotyledons</taxon>
        <taxon>Gunneridae</taxon>
        <taxon>Pentapetalae</taxon>
        <taxon>rosids</taxon>
        <taxon>fabids</taxon>
        <taxon>Fabales</taxon>
        <taxon>Fabaceae</taxon>
        <taxon>Papilionoideae</taxon>
        <taxon>50 kb inversion clade</taxon>
        <taxon>NPAAA clade</taxon>
        <taxon>Hologalegina</taxon>
        <taxon>IRL clade</taxon>
        <taxon>Trifolieae</taxon>
        <taxon>Trifolium</taxon>
    </lineage>
</organism>
<dbReference type="AlphaFoldDB" id="A0A2Z6P9T8"/>
<evidence type="ECO:0000256" key="1">
    <source>
        <dbReference type="SAM" id="MobiDB-lite"/>
    </source>
</evidence>
<protein>
    <recommendedName>
        <fullName evidence="4">RRM domain-containing protein</fullName>
    </recommendedName>
</protein>
<evidence type="ECO:0000313" key="2">
    <source>
        <dbReference type="EMBL" id="GAU45752.1"/>
    </source>
</evidence>
<accession>A0A2Z6P9T8</accession>
<dbReference type="Proteomes" id="UP000242715">
    <property type="component" value="Unassembled WGS sequence"/>
</dbReference>
<sequence>MGEESDHGWNTVRGRHHKRQDNNQHKIDIATSRDFIKDKSNALTTYFFTDFTDSFGAKAMFNAFLHYGDIKEVVIPAKRDKGGQRFRFARFDRVDDLREFEYMLDNIIIGRDKISVNVSRFKRSYGNKSSNFQPVKNTQRDINTRGQYVHHHDMTAEEKTYAKAVRSGGTMGQGDCLKRVITSYEAEKDDLARLEKAFVGVVANPGMMYNIQNGN</sequence>
<reference evidence="3" key="1">
    <citation type="journal article" date="2017" name="Front. Plant Sci.">
        <title>Climate Clever Clovers: New Paradigm to Reduce the Environmental Footprint of Ruminants by Breeding Low Methanogenic Forages Utilizing Haplotype Variation.</title>
        <authorList>
            <person name="Kaur P."/>
            <person name="Appels R."/>
            <person name="Bayer P.E."/>
            <person name="Keeble-Gagnere G."/>
            <person name="Wang J."/>
            <person name="Hirakawa H."/>
            <person name="Shirasawa K."/>
            <person name="Vercoe P."/>
            <person name="Stefanova K."/>
            <person name="Durmic Z."/>
            <person name="Nichols P."/>
            <person name="Revell C."/>
            <person name="Isobe S.N."/>
            <person name="Edwards D."/>
            <person name="Erskine W."/>
        </authorList>
    </citation>
    <scope>NUCLEOTIDE SEQUENCE [LARGE SCALE GENOMIC DNA]</scope>
    <source>
        <strain evidence="3">cv. Daliak</strain>
    </source>
</reference>
<dbReference type="GO" id="GO:0003676">
    <property type="term" value="F:nucleic acid binding"/>
    <property type="evidence" value="ECO:0007669"/>
    <property type="project" value="InterPro"/>
</dbReference>
<name>A0A2Z6P9T8_TRISU</name>
<dbReference type="InterPro" id="IPR035979">
    <property type="entry name" value="RBD_domain_sf"/>
</dbReference>
<keyword evidence="3" id="KW-1185">Reference proteome</keyword>
<proteinExistence type="predicted"/>
<dbReference type="EMBL" id="DF974148">
    <property type="protein sequence ID" value="GAU45752.1"/>
    <property type="molecule type" value="Genomic_DNA"/>
</dbReference>
<evidence type="ECO:0008006" key="4">
    <source>
        <dbReference type="Google" id="ProtNLM"/>
    </source>
</evidence>
<dbReference type="InterPro" id="IPR012677">
    <property type="entry name" value="Nucleotide-bd_a/b_plait_sf"/>
</dbReference>
<evidence type="ECO:0000313" key="3">
    <source>
        <dbReference type="Proteomes" id="UP000242715"/>
    </source>
</evidence>